<reference evidence="4 5" key="1">
    <citation type="submission" date="2025-04" db="UniProtKB">
        <authorList>
            <consortium name="RefSeq"/>
        </authorList>
    </citation>
    <scope>IDENTIFICATION</scope>
    <source>
        <tissue evidence="4 5">Whole insect</tissue>
    </source>
</reference>
<keyword evidence="1" id="KW-1133">Transmembrane helix</keyword>
<dbReference type="RefSeq" id="XP_028134454.1">
    <property type="nucleotide sequence ID" value="XM_028278653.1"/>
</dbReference>
<dbReference type="GeneID" id="114329513"/>
<sequence>MAKYALSSCCGCGSLRTGTFVAGISAILLSIIGIIVVLLVRVEFKTIVFDWLPQWAVLVIIIINLCMTVLLSTLMLVGVIKRNWYLMIPWVVLGGMLAIGLLVSILINSINFYIDGDTLNGTLWLVIGLISLVVYCYMWYVSFSFFLNLREESEKGAYTRDPFRRHQRI</sequence>
<dbReference type="PANTHER" id="PTHR34609:SF17">
    <property type="entry name" value="GEO08273P1-RELATED"/>
    <property type="match status" value="1"/>
</dbReference>
<dbReference type="KEGG" id="dvv:114329513"/>
<evidence type="ECO:0000256" key="1">
    <source>
        <dbReference type="SAM" id="Phobius"/>
    </source>
</evidence>
<protein>
    <submittedName>
        <fullName evidence="4 5">Uncharacterized protein LOC114329513</fullName>
    </submittedName>
</protein>
<feature type="transmembrane region" description="Helical" evidence="1">
    <location>
        <begin position="20"/>
        <end position="40"/>
    </location>
</feature>
<accession>A0A6P7FEK5</accession>
<dbReference type="EnsemblMetazoa" id="XM_028278652.2">
    <property type="protein sequence ID" value="XP_028134453.1"/>
    <property type="gene ID" value="LOC114329513"/>
</dbReference>
<dbReference type="PANTHER" id="PTHR34609">
    <property type="entry name" value="GEO08273P1-RELATED"/>
    <property type="match status" value="1"/>
</dbReference>
<evidence type="ECO:0000313" key="3">
    <source>
        <dbReference type="Proteomes" id="UP001652700"/>
    </source>
</evidence>
<reference evidence="2" key="2">
    <citation type="submission" date="2025-05" db="UniProtKB">
        <authorList>
            <consortium name="EnsemblMetazoa"/>
        </authorList>
    </citation>
    <scope>IDENTIFICATION</scope>
</reference>
<dbReference type="EnsemblMetazoa" id="XM_028278653.2">
    <property type="protein sequence ID" value="XP_028134454.1"/>
    <property type="gene ID" value="LOC114329513"/>
</dbReference>
<name>A0A6P7FEK5_DIAVI</name>
<dbReference type="Proteomes" id="UP001652700">
    <property type="component" value="Unplaced"/>
</dbReference>
<feature type="transmembrane region" description="Helical" evidence="1">
    <location>
        <begin position="84"/>
        <end position="110"/>
    </location>
</feature>
<keyword evidence="3" id="KW-1185">Reference proteome</keyword>
<evidence type="ECO:0000313" key="5">
    <source>
        <dbReference type="RefSeq" id="XP_028134454.1"/>
    </source>
</evidence>
<feature type="transmembrane region" description="Helical" evidence="1">
    <location>
        <begin position="52"/>
        <end position="77"/>
    </location>
</feature>
<organism evidence="5">
    <name type="scientific">Diabrotica virgifera virgifera</name>
    <name type="common">western corn rootworm</name>
    <dbReference type="NCBI Taxonomy" id="50390"/>
    <lineage>
        <taxon>Eukaryota</taxon>
        <taxon>Metazoa</taxon>
        <taxon>Ecdysozoa</taxon>
        <taxon>Arthropoda</taxon>
        <taxon>Hexapoda</taxon>
        <taxon>Insecta</taxon>
        <taxon>Pterygota</taxon>
        <taxon>Neoptera</taxon>
        <taxon>Endopterygota</taxon>
        <taxon>Coleoptera</taxon>
        <taxon>Polyphaga</taxon>
        <taxon>Cucujiformia</taxon>
        <taxon>Chrysomeloidea</taxon>
        <taxon>Chrysomelidae</taxon>
        <taxon>Galerucinae</taxon>
        <taxon>Diabroticina</taxon>
        <taxon>Diabroticites</taxon>
        <taxon>Diabrotica</taxon>
    </lineage>
</organism>
<gene>
    <name evidence="4 5" type="primary">LOC114329513</name>
</gene>
<dbReference type="RefSeq" id="XP_028134453.1">
    <property type="nucleotide sequence ID" value="XM_028278652.1"/>
</dbReference>
<dbReference type="InterPro" id="IPR053077">
    <property type="entry name" value="MARVEL_domain_protein_3"/>
</dbReference>
<dbReference type="OrthoDB" id="8190053at2759"/>
<dbReference type="AlphaFoldDB" id="A0A6P7FEK5"/>
<keyword evidence="1" id="KW-0812">Transmembrane</keyword>
<keyword evidence="1" id="KW-0472">Membrane</keyword>
<evidence type="ECO:0000313" key="2">
    <source>
        <dbReference type="EnsemblMetazoa" id="XP_028134453.1"/>
    </source>
</evidence>
<feature type="transmembrane region" description="Helical" evidence="1">
    <location>
        <begin position="122"/>
        <end position="147"/>
    </location>
</feature>
<evidence type="ECO:0000313" key="4">
    <source>
        <dbReference type="RefSeq" id="XP_028134453.1"/>
    </source>
</evidence>
<proteinExistence type="predicted"/>